<dbReference type="GO" id="GO:0016758">
    <property type="term" value="F:hexosyltransferase activity"/>
    <property type="evidence" value="ECO:0007669"/>
    <property type="project" value="UniProtKB-ARBA"/>
</dbReference>
<dbReference type="InterPro" id="IPR029044">
    <property type="entry name" value="Nucleotide-diphossugar_trans"/>
</dbReference>
<dbReference type="Proteomes" id="UP000199226">
    <property type="component" value="Unassembled WGS sequence"/>
</dbReference>
<name>A0A1G9QRI2_9SPHI</name>
<dbReference type="AlphaFoldDB" id="A0A1G9QRI2"/>
<dbReference type="Gene3D" id="3.90.550.10">
    <property type="entry name" value="Spore Coat Polysaccharide Biosynthesis Protein SpsA, Chain A"/>
    <property type="match status" value="1"/>
</dbReference>
<dbReference type="STRING" id="990371.SAMN05421813_106163"/>
<evidence type="ECO:0000313" key="2">
    <source>
        <dbReference type="EMBL" id="SDM13461.1"/>
    </source>
</evidence>
<dbReference type="SUPFAM" id="SSF53448">
    <property type="entry name" value="Nucleotide-diphospho-sugar transferases"/>
    <property type="match status" value="1"/>
</dbReference>
<reference evidence="3" key="1">
    <citation type="submission" date="2016-10" db="EMBL/GenBank/DDBJ databases">
        <authorList>
            <person name="Varghese N."/>
            <person name="Submissions S."/>
        </authorList>
    </citation>
    <scope>NUCLEOTIDE SEQUENCE [LARGE SCALE GENOMIC DNA]</scope>
    <source>
        <strain evidence="3">DSM 24536</strain>
    </source>
</reference>
<evidence type="ECO:0000259" key="1">
    <source>
        <dbReference type="Pfam" id="PF00535"/>
    </source>
</evidence>
<evidence type="ECO:0000313" key="3">
    <source>
        <dbReference type="Proteomes" id="UP000199226"/>
    </source>
</evidence>
<keyword evidence="2" id="KW-0808">Transferase</keyword>
<dbReference type="Pfam" id="PF00535">
    <property type="entry name" value="Glycos_transf_2"/>
    <property type="match status" value="1"/>
</dbReference>
<gene>
    <name evidence="2" type="ORF">SAMN05421813_106163</name>
</gene>
<feature type="domain" description="Glycosyltransferase 2-like" evidence="1">
    <location>
        <begin position="4"/>
        <end position="132"/>
    </location>
</feature>
<keyword evidence="3" id="KW-1185">Reference proteome</keyword>
<dbReference type="PANTHER" id="PTHR22916">
    <property type="entry name" value="GLYCOSYLTRANSFERASE"/>
    <property type="match status" value="1"/>
</dbReference>
<dbReference type="InterPro" id="IPR001173">
    <property type="entry name" value="Glyco_trans_2-like"/>
</dbReference>
<organism evidence="2 3">
    <name type="scientific">Daejeonella rubra</name>
    <dbReference type="NCBI Taxonomy" id="990371"/>
    <lineage>
        <taxon>Bacteria</taxon>
        <taxon>Pseudomonadati</taxon>
        <taxon>Bacteroidota</taxon>
        <taxon>Sphingobacteriia</taxon>
        <taxon>Sphingobacteriales</taxon>
        <taxon>Sphingobacteriaceae</taxon>
        <taxon>Daejeonella</taxon>
    </lineage>
</organism>
<dbReference type="OrthoDB" id="6638511at2"/>
<protein>
    <submittedName>
        <fullName evidence="2">Glycosyltransferase involved in cell wall bisynthesis</fullName>
    </submittedName>
</protein>
<accession>A0A1G9QRI2</accession>
<dbReference type="CDD" id="cd00761">
    <property type="entry name" value="Glyco_tranf_GTA_type"/>
    <property type="match status" value="1"/>
</dbReference>
<dbReference type="EMBL" id="FNHH01000006">
    <property type="protein sequence ID" value="SDM13461.1"/>
    <property type="molecule type" value="Genomic_DNA"/>
</dbReference>
<dbReference type="RefSeq" id="WP_090702221.1">
    <property type="nucleotide sequence ID" value="NZ_FNHH01000006.1"/>
</dbReference>
<proteinExistence type="predicted"/>
<sequence length="262" mass="30110">MLFSFVIPTYNRSEKVRRAIDSILVQPNWSECSEIVIVDDGSTDNTENSLQHYLKHDQIRLIKHDTNGGVAKAKNTGISNALNTYVVLLDSDDLLNDGGLAYLKNLVLNNDYDLFFCGTKALAGNKLLYDPQFNGTKTYSDLLRTSVGEYLPVCRTTLLKDNLLSNLRGYESVTWLNLAKNGSKLYFDREAIRLYDEDGDDRLSNRFNGIRNSIKMRDGYRFYLNEFGTDLKNHNYKEYLKIRIKLSCYNILGFVQLKLEHN</sequence>